<reference evidence="10" key="1">
    <citation type="submission" date="2023-03" db="EMBL/GenBank/DDBJ databases">
        <title>Mating type loci evolution in Malassezia.</title>
        <authorList>
            <person name="Coelho M.A."/>
        </authorList>
    </citation>
    <scope>NUCLEOTIDE SEQUENCE</scope>
    <source>
        <strain evidence="10">CBS 11721</strain>
    </source>
</reference>
<evidence type="ECO:0000313" key="10">
    <source>
        <dbReference type="EMBL" id="WFD36634.1"/>
    </source>
</evidence>
<evidence type="ECO:0000256" key="2">
    <source>
        <dbReference type="ARBA" id="ARBA00022801"/>
    </source>
</evidence>
<gene>
    <name evidence="10" type="ORF">MCUN1_003519</name>
</gene>
<dbReference type="SMART" id="SM00833">
    <property type="entry name" value="CobW_C"/>
    <property type="match status" value="1"/>
</dbReference>
<keyword evidence="2" id="KW-0378">Hydrolase</keyword>
<evidence type="ECO:0000256" key="3">
    <source>
        <dbReference type="PIRSR" id="PIRSR601310-1"/>
    </source>
</evidence>
<dbReference type="InterPro" id="IPR001310">
    <property type="entry name" value="Histidine_triad_HIT"/>
</dbReference>
<dbReference type="Gene3D" id="3.30.428.10">
    <property type="entry name" value="HIT-like"/>
    <property type="match status" value="1"/>
</dbReference>
<dbReference type="InterPro" id="IPR019808">
    <property type="entry name" value="Histidine_triad_CS"/>
</dbReference>
<dbReference type="InterPro" id="IPR011146">
    <property type="entry name" value="HIT-like"/>
</dbReference>
<feature type="binding site" evidence="5">
    <location>
        <position position="23"/>
    </location>
    <ligand>
        <name>substrate</name>
    </ligand>
</feature>
<dbReference type="GO" id="GO:0000166">
    <property type="term" value="F:nucleotide binding"/>
    <property type="evidence" value="ECO:0007669"/>
    <property type="project" value="UniProtKB-KW"/>
</dbReference>
<dbReference type="CDD" id="cd01275">
    <property type="entry name" value="FHIT"/>
    <property type="match status" value="1"/>
</dbReference>
<dbReference type="EMBL" id="CP119881">
    <property type="protein sequence ID" value="WFD36634.1"/>
    <property type="molecule type" value="Genomic_DNA"/>
</dbReference>
<dbReference type="Gene3D" id="3.40.50.300">
    <property type="entry name" value="P-loop containing nucleotide triphosphate hydrolases"/>
    <property type="match status" value="1"/>
</dbReference>
<accession>A0AAF0EY68</accession>
<dbReference type="SUPFAM" id="SSF90002">
    <property type="entry name" value="Hypothetical protein YjiA, C-terminal domain"/>
    <property type="match status" value="1"/>
</dbReference>
<evidence type="ECO:0000256" key="5">
    <source>
        <dbReference type="PIRSR" id="PIRSR639383-2"/>
    </source>
</evidence>
<evidence type="ECO:0000256" key="7">
    <source>
        <dbReference type="PROSITE-ProRule" id="PRU00464"/>
    </source>
</evidence>
<feature type="binding site" evidence="5">
    <location>
        <begin position="85"/>
        <end position="88"/>
    </location>
    <ligand>
        <name>substrate</name>
    </ligand>
</feature>
<sequence>MFSTFDVSEQTFYETPLSAAIVNLKPIVPGHVLVIPKKHYSRLADIPHETLADLFQTVQHVGKVVESAFSGDSLTVSVQDGASAGQTVDHVHVHVIPRRPGDIVPNDAIYEHLERFGLELADKTKALDSERTPRTAAQMKEEARWLAERADKTRSDRLPVTLISGFLGSGKTTLLHRILCGDHGLRIAVIVNDMGELNIDARLVAHASQGTERLVEMTNGCVCCTLRGDLLEEVSQLARDKRIDYLIIESSGISEPMQVCETFSEEFAEMHAAAAADLRASVEPDAKDAESNARIAAILEAGGLPAVARLDTCCTVVDAVSIFNDFSTADFLADRHKDVPEEDDRNISDLMVDQIEFADVVIVSKVDLVSQEQLAKVTALVKQLNPNAKVLTADHGNVPLNEILNTRRFSYERAAMSAGWLQSLQGAVPETEEYGIGSFVYRARRPFHPERLWKTVRESFVVIQEEFIDDGEDSAEEDSQASDDARPEEEPMDADDMEEAQPQLNPAARLASKRKSKVWAPLLRSKGFFWLASRPTLFGEWSQAGVMLTLSGGERWRCEIPREEWPDDPEIVAAIERDFDPDFAWGDRRQELVFIGTDMPNTAKRISRKLDSCLLTDAEWSQWEAAMQLDGDERQAALDDAFTDGFEDWVDYHHEHLEGAAGHGNEHAQCSNK</sequence>
<evidence type="ECO:0000256" key="1">
    <source>
        <dbReference type="ARBA" id="ARBA00022741"/>
    </source>
</evidence>
<dbReference type="InterPro" id="IPR039383">
    <property type="entry name" value="FHIT"/>
</dbReference>
<dbReference type="GO" id="GO:0016787">
    <property type="term" value="F:hydrolase activity"/>
    <property type="evidence" value="ECO:0007669"/>
    <property type="project" value="UniProtKB-KW"/>
</dbReference>
<evidence type="ECO:0000313" key="11">
    <source>
        <dbReference type="Proteomes" id="UP001219933"/>
    </source>
</evidence>
<name>A0AAF0EY68_9BASI</name>
<dbReference type="Pfam" id="PF01230">
    <property type="entry name" value="HIT"/>
    <property type="match status" value="1"/>
</dbReference>
<dbReference type="FunFam" id="3.30.428.10:FF:000011">
    <property type="entry name" value="Fragile histidine triad"/>
    <property type="match status" value="1"/>
</dbReference>
<dbReference type="PANTHER" id="PTHR43603:SF1">
    <property type="entry name" value="ZINC-REGULATED GTPASE METALLOPROTEIN ACTIVATOR 1"/>
    <property type="match status" value="1"/>
</dbReference>
<dbReference type="CDD" id="cd03112">
    <property type="entry name" value="CobW-like"/>
    <property type="match status" value="1"/>
</dbReference>
<dbReference type="InterPro" id="IPR003495">
    <property type="entry name" value="CobW/HypB/UreG_nucleotide-bd"/>
</dbReference>
<evidence type="ECO:0000259" key="9">
    <source>
        <dbReference type="PROSITE" id="PS51084"/>
    </source>
</evidence>
<evidence type="ECO:0000256" key="8">
    <source>
        <dbReference type="SAM" id="MobiDB-lite"/>
    </source>
</evidence>
<feature type="compositionally biased region" description="Acidic residues" evidence="8">
    <location>
        <begin position="471"/>
        <end position="482"/>
    </location>
</feature>
<protein>
    <recommendedName>
        <fullName evidence="9">HIT domain-containing protein</fullName>
    </recommendedName>
</protein>
<dbReference type="PRINTS" id="PR00332">
    <property type="entry name" value="HISTRIAD"/>
</dbReference>
<dbReference type="Pfam" id="PF02492">
    <property type="entry name" value="cobW"/>
    <property type="match status" value="2"/>
</dbReference>
<feature type="compositionally biased region" description="Acidic residues" evidence="8">
    <location>
        <begin position="490"/>
        <end position="499"/>
    </location>
</feature>
<evidence type="ECO:0000256" key="6">
    <source>
        <dbReference type="PIRSR" id="PIRSR639383-3"/>
    </source>
</evidence>
<feature type="domain" description="HIT" evidence="9">
    <location>
        <begin position="1"/>
        <end position="105"/>
    </location>
</feature>
<dbReference type="InterPro" id="IPR011629">
    <property type="entry name" value="CobW-like_C"/>
</dbReference>
<dbReference type="InterPro" id="IPR036265">
    <property type="entry name" value="HIT-like_sf"/>
</dbReference>
<dbReference type="SUPFAM" id="SSF52540">
    <property type="entry name" value="P-loop containing nucleoside triphosphate hydrolases"/>
    <property type="match status" value="1"/>
</dbReference>
<dbReference type="SUPFAM" id="SSF54197">
    <property type="entry name" value="HIT-like"/>
    <property type="match status" value="1"/>
</dbReference>
<dbReference type="PROSITE" id="PS00892">
    <property type="entry name" value="HIT_1"/>
    <property type="match status" value="1"/>
</dbReference>
<keyword evidence="11" id="KW-1185">Reference proteome</keyword>
<proteinExistence type="predicted"/>
<dbReference type="Proteomes" id="UP001219933">
    <property type="component" value="Chromosome 5"/>
</dbReference>
<feature type="site" description="Important for induction of apoptosis" evidence="6">
    <location>
        <position position="110"/>
    </location>
</feature>
<dbReference type="InterPro" id="IPR051927">
    <property type="entry name" value="Zn_Chap_cDPG_Synth"/>
</dbReference>
<feature type="region of interest" description="Disordered" evidence="8">
    <location>
        <begin position="471"/>
        <end position="499"/>
    </location>
</feature>
<feature type="active site" description="Tele-AMP-histidine intermediate" evidence="3">
    <location>
        <position position="92"/>
    </location>
</feature>
<keyword evidence="1" id="KW-0547">Nucleotide-binding</keyword>
<organism evidence="10 11">
    <name type="scientific">Malassezia cuniculi</name>
    <dbReference type="NCBI Taxonomy" id="948313"/>
    <lineage>
        <taxon>Eukaryota</taxon>
        <taxon>Fungi</taxon>
        <taxon>Dikarya</taxon>
        <taxon>Basidiomycota</taxon>
        <taxon>Ustilaginomycotina</taxon>
        <taxon>Malasseziomycetes</taxon>
        <taxon>Malasseziales</taxon>
        <taxon>Malasseziaceae</taxon>
        <taxon>Malassezia</taxon>
    </lineage>
</organism>
<dbReference type="Pfam" id="PF07683">
    <property type="entry name" value="CobW_C"/>
    <property type="match status" value="1"/>
</dbReference>
<dbReference type="InterPro" id="IPR027417">
    <property type="entry name" value="P-loop_NTPase"/>
</dbReference>
<evidence type="ECO:0000256" key="4">
    <source>
        <dbReference type="PIRSR" id="PIRSR601310-3"/>
    </source>
</evidence>
<dbReference type="PANTHER" id="PTHR43603">
    <property type="entry name" value="COBW DOMAIN-CONTAINING PROTEIN DDB_G0274527"/>
    <property type="match status" value="1"/>
</dbReference>
<dbReference type="AlphaFoldDB" id="A0AAF0EY68"/>
<feature type="short sequence motif" description="Histidine triad motif" evidence="4 7">
    <location>
        <begin position="90"/>
        <end position="94"/>
    </location>
</feature>
<feature type="binding site" evidence="5">
    <location>
        <position position="94"/>
    </location>
    <ligand>
        <name>substrate</name>
    </ligand>
</feature>
<dbReference type="PROSITE" id="PS51084">
    <property type="entry name" value="HIT_2"/>
    <property type="match status" value="1"/>
</dbReference>
<feature type="binding site" evidence="5">
    <location>
        <position position="79"/>
    </location>
    <ligand>
        <name>substrate</name>
    </ligand>
</feature>